<protein>
    <submittedName>
        <fullName evidence="2">Uncharacterized protein</fullName>
    </submittedName>
</protein>
<comment type="caution">
    <text evidence="2">The sequence shown here is derived from an EMBL/GenBank/DDBJ whole genome shotgun (WGS) entry which is preliminary data.</text>
</comment>
<accession>A0ABP1RMM0</accession>
<evidence type="ECO:0000313" key="2">
    <source>
        <dbReference type="EMBL" id="CAL8130841.1"/>
    </source>
</evidence>
<dbReference type="EMBL" id="CAXLJM020000085">
    <property type="protein sequence ID" value="CAL8130841.1"/>
    <property type="molecule type" value="Genomic_DNA"/>
</dbReference>
<keyword evidence="1" id="KW-1133">Transmembrane helix</keyword>
<feature type="transmembrane region" description="Helical" evidence="1">
    <location>
        <begin position="142"/>
        <end position="166"/>
    </location>
</feature>
<reference evidence="2 3" key="1">
    <citation type="submission" date="2024-08" db="EMBL/GenBank/DDBJ databases">
        <authorList>
            <person name="Cucini C."/>
            <person name="Frati F."/>
        </authorList>
    </citation>
    <scope>NUCLEOTIDE SEQUENCE [LARGE SCALE GENOMIC DNA]</scope>
</reference>
<keyword evidence="1" id="KW-0812">Transmembrane</keyword>
<feature type="transmembrane region" description="Helical" evidence="1">
    <location>
        <begin position="24"/>
        <end position="49"/>
    </location>
</feature>
<evidence type="ECO:0000313" key="3">
    <source>
        <dbReference type="Proteomes" id="UP001642540"/>
    </source>
</evidence>
<gene>
    <name evidence="2" type="ORF">ODALV1_LOCUS23910</name>
</gene>
<keyword evidence="1" id="KW-0472">Membrane</keyword>
<evidence type="ECO:0000256" key="1">
    <source>
        <dbReference type="SAM" id="Phobius"/>
    </source>
</evidence>
<proteinExistence type="predicted"/>
<sequence>MRYMQCCVIYWDRSQKKFMLAPPYIFYIWCTCYYEGIVAVPLLFLLMHLNIKDFQEADESENEHSITRIYKSLAISFNALITCAIIFSSLMVSILKQMRVDICFFYNATFQLDTNLKESFKAGNEEGQQLLRAAMNSKAGKFYEMALGITTIYTIGLPIVMFFFMFHPTDPLHRILVDILDIPVEPTSLRVLAVAFGIGEKGHKRNALPFIMANDNRFAVPPLKRSVAMKDL</sequence>
<keyword evidence="3" id="KW-1185">Reference proteome</keyword>
<feature type="transmembrane region" description="Helical" evidence="1">
    <location>
        <begin position="69"/>
        <end position="92"/>
    </location>
</feature>
<name>A0ABP1RMM0_9HEXA</name>
<dbReference type="Proteomes" id="UP001642540">
    <property type="component" value="Unassembled WGS sequence"/>
</dbReference>
<organism evidence="2 3">
    <name type="scientific">Orchesella dallaii</name>
    <dbReference type="NCBI Taxonomy" id="48710"/>
    <lineage>
        <taxon>Eukaryota</taxon>
        <taxon>Metazoa</taxon>
        <taxon>Ecdysozoa</taxon>
        <taxon>Arthropoda</taxon>
        <taxon>Hexapoda</taxon>
        <taxon>Collembola</taxon>
        <taxon>Entomobryomorpha</taxon>
        <taxon>Entomobryoidea</taxon>
        <taxon>Orchesellidae</taxon>
        <taxon>Orchesellinae</taxon>
        <taxon>Orchesella</taxon>
    </lineage>
</organism>